<keyword evidence="2" id="KW-1133">Transmembrane helix</keyword>
<evidence type="ECO:0000313" key="4">
    <source>
        <dbReference type="Proteomes" id="UP000559256"/>
    </source>
</evidence>
<feature type="transmembrane region" description="Helical" evidence="2">
    <location>
        <begin position="342"/>
        <end position="363"/>
    </location>
</feature>
<keyword evidence="2" id="KW-0812">Transmembrane</keyword>
<dbReference type="EMBL" id="JAACJM010000006">
    <property type="protein sequence ID" value="KAF5372137.1"/>
    <property type="molecule type" value="Genomic_DNA"/>
</dbReference>
<reference evidence="3 4" key="1">
    <citation type="journal article" date="2020" name="ISME J.">
        <title>Uncovering the hidden diversity of litter-decomposition mechanisms in mushroom-forming fungi.</title>
        <authorList>
            <person name="Floudas D."/>
            <person name="Bentzer J."/>
            <person name="Ahren D."/>
            <person name="Johansson T."/>
            <person name="Persson P."/>
            <person name="Tunlid A."/>
        </authorList>
    </citation>
    <scope>NUCLEOTIDE SEQUENCE [LARGE SCALE GENOMIC DNA]</scope>
    <source>
        <strain evidence="3 4">CBS 291.85</strain>
    </source>
</reference>
<sequence length="479" mass="52248">MSEDLVWKVLADDTDSRVSYSGIWNLTTGDTLYEDIGGDTLNDLSTNGDVFNNTVHETRVNGSSFTFAFSGLSRVIVYGTIVASPPSSIANGSVSCQLDDQQAVQSPYTLIPPNLSGNNDILCTSGSPFPLTSSDGSGQPTSKEHKLTVTIDDLINSHVYVDYLIYELIPDPNAPLDGDVVQIGNNGETGVIKSRNIVYSSGWGTGEASRFNAASTSTPGASVTVKFNGTSIQMYGELSPHNSSNTATYQIDDNDPQQFALFPPTVFTSNIWTQQSLVDVNSLSPGEHTLVVTHNGSATGMPLTVDYFLVTSLTTAEQQQSPSPTPPPTRQSNSSRNRQLDGIIGGIVGGVVVLTLVSFAIIWRMKRRRRSREEELEVTPFVNDDPQQNENRHPANTTLRVGNLKLQQELSVLRDQLSSRDQLIQRHEFESGDSTREWGLGIQLQVHTDSGWRMAQDSGEHLNRHGTGKEEIPPNYTEV</sequence>
<proteinExistence type="predicted"/>
<gene>
    <name evidence="3" type="ORF">D9758_005074</name>
</gene>
<dbReference type="OrthoDB" id="3052647at2759"/>
<keyword evidence="4" id="KW-1185">Reference proteome</keyword>
<comment type="caution">
    <text evidence="3">The sequence shown here is derived from an EMBL/GenBank/DDBJ whole genome shotgun (WGS) entry which is preliminary data.</text>
</comment>
<dbReference type="AlphaFoldDB" id="A0A8H5GW91"/>
<feature type="region of interest" description="Disordered" evidence="1">
    <location>
        <begin position="315"/>
        <end position="337"/>
    </location>
</feature>
<evidence type="ECO:0000313" key="3">
    <source>
        <dbReference type="EMBL" id="KAF5372137.1"/>
    </source>
</evidence>
<feature type="region of interest" description="Disordered" evidence="1">
    <location>
        <begin position="459"/>
        <end position="479"/>
    </location>
</feature>
<name>A0A8H5GW91_9AGAR</name>
<dbReference type="Gene3D" id="2.60.120.260">
    <property type="entry name" value="Galactose-binding domain-like"/>
    <property type="match status" value="1"/>
</dbReference>
<organism evidence="3 4">
    <name type="scientific">Tetrapyrgos nigripes</name>
    <dbReference type="NCBI Taxonomy" id="182062"/>
    <lineage>
        <taxon>Eukaryota</taxon>
        <taxon>Fungi</taxon>
        <taxon>Dikarya</taxon>
        <taxon>Basidiomycota</taxon>
        <taxon>Agaricomycotina</taxon>
        <taxon>Agaricomycetes</taxon>
        <taxon>Agaricomycetidae</taxon>
        <taxon>Agaricales</taxon>
        <taxon>Marasmiineae</taxon>
        <taxon>Marasmiaceae</taxon>
        <taxon>Tetrapyrgos</taxon>
    </lineage>
</organism>
<evidence type="ECO:0000256" key="2">
    <source>
        <dbReference type="SAM" id="Phobius"/>
    </source>
</evidence>
<evidence type="ECO:0000256" key="1">
    <source>
        <dbReference type="SAM" id="MobiDB-lite"/>
    </source>
</evidence>
<feature type="compositionally biased region" description="Basic and acidic residues" evidence="1">
    <location>
        <begin position="459"/>
        <end position="472"/>
    </location>
</feature>
<accession>A0A8H5GW91</accession>
<dbReference type="Proteomes" id="UP000559256">
    <property type="component" value="Unassembled WGS sequence"/>
</dbReference>
<protein>
    <submittedName>
        <fullName evidence="3">Uncharacterized protein</fullName>
    </submittedName>
</protein>
<keyword evidence="2" id="KW-0472">Membrane</keyword>